<accession>A0A927N5Y7</accession>
<dbReference type="Proteomes" id="UP000638648">
    <property type="component" value="Unassembled WGS sequence"/>
</dbReference>
<comment type="caution">
    <text evidence="6">The sequence shown here is derived from an EMBL/GenBank/DDBJ whole genome shotgun (WGS) entry which is preliminary data.</text>
</comment>
<protein>
    <submittedName>
        <fullName evidence="6">Enzyme related to lactoylglutathione lyase</fullName>
    </submittedName>
</protein>
<dbReference type="SUPFAM" id="SSF54593">
    <property type="entry name" value="Glyoxalase/Bleomycin resistance protein/Dihydroxybiphenyl dioxygenase"/>
    <property type="match status" value="1"/>
</dbReference>
<dbReference type="SUPFAM" id="SSF51197">
    <property type="entry name" value="Clavaminate synthase-like"/>
    <property type="match status" value="1"/>
</dbReference>
<keyword evidence="3" id="KW-0408">Iron</keyword>
<gene>
    <name evidence="6" type="ORF">HEB94_005963</name>
</gene>
<dbReference type="EMBL" id="JADBEM010000001">
    <property type="protein sequence ID" value="MBE1609115.1"/>
    <property type="molecule type" value="Genomic_DNA"/>
</dbReference>
<dbReference type="Pfam" id="PF00903">
    <property type="entry name" value="Glyoxalase"/>
    <property type="match status" value="1"/>
</dbReference>
<dbReference type="GO" id="GO:0046872">
    <property type="term" value="F:metal ion binding"/>
    <property type="evidence" value="ECO:0007669"/>
    <property type="project" value="UniProtKB-KW"/>
</dbReference>
<reference evidence="6" key="1">
    <citation type="submission" date="2020-10" db="EMBL/GenBank/DDBJ databases">
        <title>Sequencing the genomes of 1000 actinobacteria strains.</title>
        <authorList>
            <person name="Klenk H.-P."/>
        </authorList>
    </citation>
    <scope>NUCLEOTIDE SEQUENCE</scope>
    <source>
        <strain evidence="6">DSM 45354</strain>
    </source>
</reference>
<evidence type="ECO:0000256" key="2">
    <source>
        <dbReference type="ARBA" id="ARBA00022723"/>
    </source>
</evidence>
<sequence>MSVPISHTAHQPAPSGATALKSLLYPLSPDQFRAEYWQRRPVHLTGWPDRLAGVFDRAALRRVLARQHEVGLSVRVSGDREGDHGAASAHVLVEATDVAEHVRAGTSLCVDPVDRADPRLAALATSFQNGLGHVGPVSVKCYYSTPGYGFNTHLDAQVVTTLQIEGTKRWRISRQPGVPHPRDNAFLDTSGEIRYVGRTPRSLRPWETPPVDRDRFVEVVLRPGDVLCLPAGTWHEAKAVGEASLALNFSFAPVDVLGLLLTRIRARLRDDESWRTGIPAGRAADGYLATRLRDLARELHTLALDPTVTSGLLGERDEATLDAVRSEPAAAVHAAALAKGAALTGRRVQCVLGVADARKSADWYARVIGSEIVSTIPEFGWVEVSTAVPGMTLGLTEMPTTVANRGAVLDFEVDDLERVRGVLAANGVAVTEPATEIAGVARVLAARDLDGNQLMFFEPHTNRSDT</sequence>
<organism evidence="6 7">
    <name type="scientific">Actinopolymorpha pittospori</name>
    <dbReference type="NCBI Taxonomy" id="648752"/>
    <lineage>
        <taxon>Bacteria</taxon>
        <taxon>Bacillati</taxon>
        <taxon>Actinomycetota</taxon>
        <taxon>Actinomycetes</taxon>
        <taxon>Propionibacteriales</taxon>
        <taxon>Actinopolymorphaceae</taxon>
        <taxon>Actinopolymorpha</taxon>
    </lineage>
</organism>
<evidence type="ECO:0000313" key="6">
    <source>
        <dbReference type="EMBL" id="MBE1609115.1"/>
    </source>
</evidence>
<dbReference type="InterPro" id="IPR039994">
    <property type="entry name" value="NO66-like"/>
</dbReference>
<evidence type="ECO:0000313" key="7">
    <source>
        <dbReference type="Proteomes" id="UP000638648"/>
    </source>
</evidence>
<comment type="cofactor">
    <cofactor evidence="1">
        <name>Fe(2+)</name>
        <dbReference type="ChEBI" id="CHEBI:29033"/>
    </cofactor>
</comment>
<dbReference type="PROSITE" id="PS51184">
    <property type="entry name" value="JMJC"/>
    <property type="match status" value="1"/>
</dbReference>
<dbReference type="InterPro" id="IPR004360">
    <property type="entry name" value="Glyas_Fos-R_dOase_dom"/>
</dbReference>
<dbReference type="AlphaFoldDB" id="A0A927N5Y7"/>
<evidence type="ECO:0000256" key="1">
    <source>
        <dbReference type="ARBA" id="ARBA00001954"/>
    </source>
</evidence>
<dbReference type="PANTHER" id="PTHR13096">
    <property type="entry name" value="MINA53 MYC INDUCED NUCLEAR ANTIGEN"/>
    <property type="match status" value="1"/>
</dbReference>
<dbReference type="Pfam" id="PF08007">
    <property type="entry name" value="JmjC_2"/>
    <property type="match status" value="1"/>
</dbReference>
<keyword evidence="2" id="KW-0479">Metal-binding</keyword>
<dbReference type="Gene3D" id="2.60.120.650">
    <property type="entry name" value="Cupin"/>
    <property type="match status" value="1"/>
</dbReference>
<keyword evidence="7" id="KW-1185">Reference proteome</keyword>
<dbReference type="GO" id="GO:0016829">
    <property type="term" value="F:lyase activity"/>
    <property type="evidence" value="ECO:0007669"/>
    <property type="project" value="UniProtKB-KW"/>
</dbReference>
<evidence type="ECO:0000256" key="3">
    <source>
        <dbReference type="ARBA" id="ARBA00023004"/>
    </source>
</evidence>
<feature type="domain" description="JmjC" evidence="4">
    <location>
        <begin position="109"/>
        <end position="268"/>
    </location>
</feature>
<evidence type="ECO:0000259" key="4">
    <source>
        <dbReference type="PROSITE" id="PS51184"/>
    </source>
</evidence>
<dbReference type="RefSeq" id="WP_192752745.1">
    <property type="nucleotide sequence ID" value="NZ_BAABJL010000049.1"/>
</dbReference>
<dbReference type="InterPro" id="IPR037523">
    <property type="entry name" value="VOC_core"/>
</dbReference>
<dbReference type="CDD" id="cd06587">
    <property type="entry name" value="VOC"/>
    <property type="match status" value="1"/>
</dbReference>
<proteinExistence type="predicted"/>
<evidence type="ECO:0000259" key="5">
    <source>
        <dbReference type="PROSITE" id="PS51819"/>
    </source>
</evidence>
<dbReference type="InterPro" id="IPR029068">
    <property type="entry name" value="Glyas_Bleomycin-R_OHBP_Dase"/>
</dbReference>
<dbReference type="PANTHER" id="PTHR13096:SF8">
    <property type="entry name" value="RIBOSOMAL OXYGENASE 1"/>
    <property type="match status" value="1"/>
</dbReference>
<keyword evidence="6" id="KW-0456">Lyase</keyword>
<name>A0A927N5Y7_9ACTN</name>
<dbReference type="PROSITE" id="PS51819">
    <property type="entry name" value="VOC"/>
    <property type="match status" value="1"/>
</dbReference>
<dbReference type="Gene3D" id="3.10.180.10">
    <property type="entry name" value="2,3-Dihydroxybiphenyl 1,2-Dioxygenase, domain 1"/>
    <property type="match status" value="1"/>
</dbReference>
<dbReference type="InterPro" id="IPR003347">
    <property type="entry name" value="JmjC_dom"/>
</dbReference>
<feature type="domain" description="VOC" evidence="5">
    <location>
        <begin position="346"/>
        <end position="459"/>
    </location>
</feature>